<dbReference type="NCBIfam" id="TIGR00675">
    <property type="entry name" value="dcm"/>
    <property type="match status" value="1"/>
</dbReference>
<dbReference type="EC" id="2.1.1.37" evidence="7"/>
<evidence type="ECO:0000256" key="7">
    <source>
        <dbReference type="RuleBase" id="RU000417"/>
    </source>
</evidence>
<dbReference type="Proteomes" id="UP001328733">
    <property type="component" value="Unassembled WGS sequence"/>
</dbReference>
<dbReference type="EMBL" id="JBAFSM010000001">
    <property type="protein sequence ID" value="MEG3435668.1"/>
    <property type="molecule type" value="Genomic_DNA"/>
</dbReference>
<comment type="similarity">
    <text evidence="5 6">Belongs to the class I-like SAM-binding methyltransferase superfamily. C5-methyltransferase family.</text>
</comment>
<dbReference type="AlphaFoldDB" id="A0AAW9QQW8"/>
<protein>
    <recommendedName>
        <fullName evidence="7">Cytosine-specific methyltransferase</fullName>
        <ecNumber evidence="7">2.1.1.37</ecNumber>
    </recommendedName>
</protein>
<dbReference type="PROSITE" id="PS00094">
    <property type="entry name" value="C5_MTASE_1"/>
    <property type="match status" value="1"/>
</dbReference>
<reference evidence="8 9" key="1">
    <citation type="submission" date="2024-01" db="EMBL/GenBank/DDBJ databases">
        <title>Genomic insights into the taxonomy and metabolism of the cyanobacterium Pannus brasiliensis CCIBt3594.</title>
        <authorList>
            <person name="Machado M."/>
            <person name="Botero N.B."/>
            <person name="Andreote A.P.D."/>
            <person name="Feitosa A.M.T."/>
            <person name="Popin R."/>
            <person name="Sivonen K."/>
            <person name="Fiore M.F."/>
        </authorList>
    </citation>
    <scope>NUCLEOTIDE SEQUENCE [LARGE SCALE GENOMIC DNA]</scope>
    <source>
        <strain evidence="8 9">CCIBt3594</strain>
    </source>
</reference>
<evidence type="ECO:0000256" key="2">
    <source>
        <dbReference type="ARBA" id="ARBA00022679"/>
    </source>
</evidence>
<keyword evidence="1 5" id="KW-0489">Methyltransferase</keyword>
<evidence type="ECO:0000313" key="8">
    <source>
        <dbReference type="EMBL" id="MEG3435668.1"/>
    </source>
</evidence>
<comment type="caution">
    <text evidence="8">The sequence shown here is derived from an EMBL/GenBank/DDBJ whole genome shotgun (WGS) entry which is preliminary data.</text>
</comment>
<dbReference type="PROSITE" id="PS51679">
    <property type="entry name" value="SAM_MT_C5"/>
    <property type="match status" value="1"/>
</dbReference>
<accession>A0AAW9QQW8</accession>
<evidence type="ECO:0000256" key="6">
    <source>
        <dbReference type="RuleBase" id="RU000416"/>
    </source>
</evidence>
<keyword evidence="2 5" id="KW-0808">Transferase</keyword>
<dbReference type="SUPFAM" id="SSF53335">
    <property type="entry name" value="S-adenosyl-L-methionine-dependent methyltransferases"/>
    <property type="match status" value="1"/>
</dbReference>
<feature type="active site" evidence="5">
    <location>
        <position position="104"/>
    </location>
</feature>
<evidence type="ECO:0000256" key="4">
    <source>
        <dbReference type="ARBA" id="ARBA00022747"/>
    </source>
</evidence>
<sequence length="460" mass="52723">MEITLMLGRCLPSPLQIKLPLEEISVRSKFTFVDLFAGIGGFRIALKKLGGQCLGYSEIDKQAIEVYRRNFINYLTRDEIAFGDITKINELPPDIDVVVGGVPCQPWSVAGQLRGFDDPRGRLWFDVIRLVKKSRPKSFIFENVSGLASPKNQANLELIVHELESIGYCVKWKVLNAYDFGLPQNRDRVFIVGIRQDLEICQEYSFPRPLNIHPKVLDILEELKNIKPVKKAKLTADVLFNGFIPPSRTRFQKEDELNDFFIFSDLRNGHTTIHSWDIIKTTDRQKEICLIHLKRRRCKSEGKKDGHPVALEEFKRFIPDIQKDELDELVRLGIFRSEPNQEYEFINSKNMSGINGIYRVILPTADIIPTLTATGAKDYIATVAIEASHPAEYKKLFLQKIYKPKKYREITASDARKLQGFPADFEYHKREDIAKKQFGNAVPVPVVEYVARELLKALGI</sequence>
<gene>
    <name evidence="8" type="ORF">V0288_00925</name>
</gene>
<dbReference type="Pfam" id="PF00145">
    <property type="entry name" value="DNA_methylase"/>
    <property type="match status" value="1"/>
</dbReference>
<dbReference type="PANTHER" id="PTHR10629">
    <property type="entry name" value="CYTOSINE-SPECIFIC METHYLTRANSFERASE"/>
    <property type="match status" value="1"/>
</dbReference>
<dbReference type="Gene3D" id="3.90.120.10">
    <property type="entry name" value="DNA Methylase, subunit A, domain 2"/>
    <property type="match status" value="1"/>
</dbReference>
<dbReference type="InterPro" id="IPR001525">
    <property type="entry name" value="C5_MeTfrase"/>
</dbReference>
<proteinExistence type="inferred from homology"/>
<dbReference type="GO" id="GO:0003677">
    <property type="term" value="F:DNA binding"/>
    <property type="evidence" value="ECO:0007669"/>
    <property type="project" value="TreeGrafter"/>
</dbReference>
<dbReference type="CDD" id="cd00315">
    <property type="entry name" value="Cyt_C5_DNA_methylase"/>
    <property type="match status" value="1"/>
</dbReference>
<dbReference type="GO" id="GO:0044027">
    <property type="term" value="P:negative regulation of gene expression via chromosomal CpG island methylation"/>
    <property type="evidence" value="ECO:0007669"/>
    <property type="project" value="TreeGrafter"/>
</dbReference>
<evidence type="ECO:0000256" key="1">
    <source>
        <dbReference type="ARBA" id="ARBA00022603"/>
    </source>
</evidence>
<dbReference type="PRINTS" id="PR00105">
    <property type="entry name" value="C5METTRFRASE"/>
</dbReference>
<dbReference type="InterPro" id="IPR031303">
    <property type="entry name" value="C5_meth_CS"/>
</dbReference>
<dbReference type="InterPro" id="IPR029063">
    <property type="entry name" value="SAM-dependent_MTases_sf"/>
</dbReference>
<dbReference type="GO" id="GO:0003886">
    <property type="term" value="F:DNA (cytosine-5-)-methyltransferase activity"/>
    <property type="evidence" value="ECO:0007669"/>
    <property type="project" value="UniProtKB-EC"/>
</dbReference>
<keyword evidence="9" id="KW-1185">Reference proteome</keyword>
<keyword evidence="3 5" id="KW-0949">S-adenosyl-L-methionine</keyword>
<dbReference type="Gene3D" id="3.40.50.150">
    <property type="entry name" value="Vaccinia Virus protein VP39"/>
    <property type="match status" value="1"/>
</dbReference>
<dbReference type="InterPro" id="IPR050390">
    <property type="entry name" value="C5-Methyltransferase"/>
</dbReference>
<evidence type="ECO:0000256" key="5">
    <source>
        <dbReference type="PROSITE-ProRule" id="PRU01016"/>
    </source>
</evidence>
<dbReference type="InterPro" id="IPR018117">
    <property type="entry name" value="C5_DNA_meth_AS"/>
</dbReference>
<comment type="catalytic activity">
    <reaction evidence="7">
        <text>a 2'-deoxycytidine in DNA + S-adenosyl-L-methionine = a 5-methyl-2'-deoxycytidine in DNA + S-adenosyl-L-homocysteine + H(+)</text>
        <dbReference type="Rhea" id="RHEA:13681"/>
        <dbReference type="Rhea" id="RHEA-COMP:11369"/>
        <dbReference type="Rhea" id="RHEA-COMP:11370"/>
        <dbReference type="ChEBI" id="CHEBI:15378"/>
        <dbReference type="ChEBI" id="CHEBI:57856"/>
        <dbReference type="ChEBI" id="CHEBI:59789"/>
        <dbReference type="ChEBI" id="CHEBI:85452"/>
        <dbReference type="ChEBI" id="CHEBI:85454"/>
        <dbReference type="EC" id="2.1.1.37"/>
    </reaction>
</comment>
<keyword evidence="4" id="KW-0680">Restriction system</keyword>
<evidence type="ECO:0000313" key="9">
    <source>
        <dbReference type="Proteomes" id="UP001328733"/>
    </source>
</evidence>
<dbReference type="PANTHER" id="PTHR10629:SF52">
    <property type="entry name" value="DNA (CYTOSINE-5)-METHYLTRANSFERASE 1"/>
    <property type="match status" value="1"/>
</dbReference>
<evidence type="ECO:0000256" key="3">
    <source>
        <dbReference type="ARBA" id="ARBA00022691"/>
    </source>
</evidence>
<dbReference type="GO" id="GO:0009307">
    <property type="term" value="P:DNA restriction-modification system"/>
    <property type="evidence" value="ECO:0007669"/>
    <property type="project" value="UniProtKB-KW"/>
</dbReference>
<organism evidence="8 9">
    <name type="scientific">Pannus brasiliensis CCIBt3594</name>
    <dbReference type="NCBI Taxonomy" id="1427578"/>
    <lineage>
        <taxon>Bacteria</taxon>
        <taxon>Bacillati</taxon>
        <taxon>Cyanobacteriota</taxon>
        <taxon>Cyanophyceae</taxon>
        <taxon>Oscillatoriophycideae</taxon>
        <taxon>Chroococcales</taxon>
        <taxon>Microcystaceae</taxon>
        <taxon>Pannus</taxon>
    </lineage>
</organism>
<dbReference type="PROSITE" id="PS00095">
    <property type="entry name" value="C5_MTASE_2"/>
    <property type="match status" value="1"/>
</dbReference>
<dbReference type="GO" id="GO:0032259">
    <property type="term" value="P:methylation"/>
    <property type="evidence" value="ECO:0007669"/>
    <property type="project" value="UniProtKB-KW"/>
</dbReference>
<name>A0AAW9QQW8_9CHRO</name>